<keyword evidence="2" id="KW-0808">Transferase</keyword>
<reference evidence="2 3" key="1">
    <citation type="journal article" date="2017" name="Nat. Ecol. Evol.">
        <title>Scallop genome provides insights into evolution of bilaterian karyotype and development.</title>
        <authorList>
            <person name="Wang S."/>
            <person name="Zhang J."/>
            <person name="Jiao W."/>
            <person name="Li J."/>
            <person name="Xun X."/>
            <person name="Sun Y."/>
            <person name="Guo X."/>
            <person name="Huan P."/>
            <person name="Dong B."/>
            <person name="Zhang L."/>
            <person name="Hu X."/>
            <person name="Sun X."/>
            <person name="Wang J."/>
            <person name="Zhao C."/>
            <person name="Wang Y."/>
            <person name="Wang D."/>
            <person name="Huang X."/>
            <person name="Wang R."/>
            <person name="Lv J."/>
            <person name="Li Y."/>
            <person name="Zhang Z."/>
            <person name="Liu B."/>
            <person name="Lu W."/>
            <person name="Hui Y."/>
            <person name="Liang J."/>
            <person name="Zhou Z."/>
            <person name="Hou R."/>
            <person name="Li X."/>
            <person name="Liu Y."/>
            <person name="Li H."/>
            <person name="Ning X."/>
            <person name="Lin Y."/>
            <person name="Zhao L."/>
            <person name="Xing Q."/>
            <person name="Dou J."/>
            <person name="Li Y."/>
            <person name="Mao J."/>
            <person name="Guo H."/>
            <person name="Dou H."/>
            <person name="Li T."/>
            <person name="Mu C."/>
            <person name="Jiang W."/>
            <person name="Fu Q."/>
            <person name="Fu X."/>
            <person name="Miao Y."/>
            <person name="Liu J."/>
            <person name="Yu Q."/>
            <person name="Li R."/>
            <person name="Liao H."/>
            <person name="Li X."/>
            <person name="Kong Y."/>
            <person name="Jiang Z."/>
            <person name="Chourrout D."/>
            <person name="Li R."/>
            <person name="Bao Z."/>
        </authorList>
    </citation>
    <scope>NUCLEOTIDE SEQUENCE [LARGE SCALE GENOMIC DNA]</scope>
    <source>
        <strain evidence="2 3">PY_sf001</strain>
    </source>
</reference>
<name>A0A210Q2A5_MIZYE</name>
<dbReference type="AlphaFoldDB" id="A0A210Q2A5"/>
<proteinExistence type="predicted"/>
<dbReference type="SUPFAM" id="SSF52540">
    <property type="entry name" value="P-loop containing nucleoside triphosphate hydrolases"/>
    <property type="match status" value="1"/>
</dbReference>
<keyword evidence="3" id="KW-1185">Reference proteome</keyword>
<accession>A0A210Q2A5</accession>
<dbReference type="GO" id="GO:0006790">
    <property type="term" value="P:sulfur compound metabolic process"/>
    <property type="evidence" value="ECO:0007669"/>
    <property type="project" value="TreeGrafter"/>
</dbReference>
<dbReference type="PANTHER" id="PTHR10704">
    <property type="entry name" value="CARBOHYDRATE SULFOTRANSFERASE"/>
    <property type="match status" value="1"/>
</dbReference>
<keyword evidence="1" id="KW-0812">Transmembrane</keyword>
<dbReference type="Pfam" id="PF13469">
    <property type="entry name" value="Sulfotransfer_3"/>
    <property type="match status" value="1"/>
</dbReference>
<dbReference type="GO" id="GO:0006044">
    <property type="term" value="P:N-acetylglucosamine metabolic process"/>
    <property type="evidence" value="ECO:0007669"/>
    <property type="project" value="TreeGrafter"/>
</dbReference>
<feature type="transmembrane region" description="Helical" evidence="1">
    <location>
        <begin position="21"/>
        <end position="40"/>
    </location>
</feature>
<dbReference type="PANTHER" id="PTHR10704:SF44">
    <property type="entry name" value="LD35051P-RELATED"/>
    <property type="match status" value="1"/>
</dbReference>
<dbReference type="GO" id="GO:0001517">
    <property type="term" value="F:N-acetylglucosamine 6-O-sulfotransferase activity"/>
    <property type="evidence" value="ECO:0007669"/>
    <property type="project" value="TreeGrafter"/>
</dbReference>
<dbReference type="Gene3D" id="3.40.50.300">
    <property type="entry name" value="P-loop containing nucleotide triphosphate hydrolases"/>
    <property type="match status" value="1"/>
</dbReference>
<gene>
    <name evidence="2" type="ORF">KP79_PYT11802</name>
</gene>
<evidence type="ECO:0000256" key="1">
    <source>
        <dbReference type="SAM" id="Phobius"/>
    </source>
</evidence>
<dbReference type="EMBL" id="NEDP02005216">
    <property type="protein sequence ID" value="OWF42835.1"/>
    <property type="molecule type" value="Genomic_DNA"/>
</dbReference>
<dbReference type="InterPro" id="IPR051135">
    <property type="entry name" value="Gal/GlcNAc/GalNAc_ST"/>
</dbReference>
<sequence>MRTRCWRLWARHSAFPNPRAIALWLVVGTGLLYYSLSSLYDFLYPTPNRSMVLVVAYMRSGSSLVGDILQQHQSSFYVFEPLRAATDLVSNNQSLTFYNNSVRRYTSSEEIVHLHADLLYNWFTCNFTNLDLGSLTSDYLRFYSSSTLPYYNCLQWHGRDVNSVKYCLGYLQSYCAHRELRTIKTIRLNLETVDLLLGRLPRLRVIHLIRDPRAIIHSRVRVKLLTWGNIRQEATELCAKISTDILLSIKLKHQHPERFNLLLYEHLAERPEVIADRIYTFAGLNMTAYVMRYVQYLTRYGRRLECFWCTQRGNSNRTAKLWRVYTPYSHIRTIDAVCGMVYHVVGYQPITDEKAQLRNLSNPLRKIVDFTVGSF</sequence>
<organism evidence="2 3">
    <name type="scientific">Mizuhopecten yessoensis</name>
    <name type="common">Japanese scallop</name>
    <name type="synonym">Patinopecten yessoensis</name>
    <dbReference type="NCBI Taxonomy" id="6573"/>
    <lineage>
        <taxon>Eukaryota</taxon>
        <taxon>Metazoa</taxon>
        <taxon>Spiralia</taxon>
        <taxon>Lophotrochozoa</taxon>
        <taxon>Mollusca</taxon>
        <taxon>Bivalvia</taxon>
        <taxon>Autobranchia</taxon>
        <taxon>Pteriomorphia</taxon>
        <taxon>Pectinida</taxon>
        <taxon>Pectinoidea</taxon>
        <taxon>Pectinidae</taxon>
        <taxon>Mizuhopecten</taxon>
    </lineage>
</organism>
<dbReference type="OrthoDB" id="5987729at2759"/>
<evidence type="ECO:0000313" key="3">
    <source>
        <dbReference type="Proteomes" id="UP000242188"/>
    </source>
</evidence>
<dbReference type="InterPro" id="IPR027417">
    <property type="entry name" value="P-loop_NTPase"/>
</dbReference>
<protein>
    <submittedName>
        <fullName evidence="2">Carbohydrate sulfotransferase 3</fullName>
    </submittedName>
</protein>
<dbReference type="Proteomes" id="UP000242188">
    <property type="component" value="Unassembled WGS sequence"/>
</dbReference>
<keyword evidence="1" id="KW-1133">Transmembrane helix</keyword>
<comment type="caution">
    <text evidence="2">The sequence shown here is derived from an EMBL/GenBank/DDBJ whole genome shotgun (WGS) entry which is preliminary data.</text>
</comment>
<keyword evidence="1" id="KW-0472">Membrane</keyword>
<dbReference type="STRING" id="6573.A0A210Q2A5"/>
<evidence type="ECO:0000313" key="2">
    <source>
        <dbReference type="EMBL" id="OWF42835.1"/>
    </source>
</evidence>